<organism evidence="4 5">
    <name type="scientific">Thermosyntropha lipolytica DSM 11003</name>
    <dbReference type="NCBI Taxonomy" id="1123382"/>
    <lineage>
        <taxon>Bacteria</taxon>
        <taxon>Bacillati</taxon>
        <taxon>Bacillota</taxon>
        <taxon>Clostridia</taxon>
        <taxon>Eubacteriales</taxon>
        <taxon>Syntrophomonadaceae</taxon>
        <taxon>Thermosyntropha</taxon>
    </lineage>
</organism>
<evidence type="ECO:0000256" key="1">
    <source>
        <dbReference type="ARBA" id="ARBA00022679"/>
    </source>
</evidence>
<accession>A0A1M5QAF8</accession>
<dbReference type="InterPro" id="IPR052899">
    <property type="entry name" value="Class-I_DAHP_synthase"/>
</dbReference>
<dbReference type="EMBL" id="FQWY01000031">
    <property type="protein sequence ID" value="SHH10719.1"/>
    <property type="molecule type" value="Genomic_DNA"/>
</dbReference>
<dbReference type="Pfam" id="PF18152">
    <property type="entry name" value="DAHP_snth_FXD"/>
    <property type="match status" value="1"/>
</dbReference>
<evidence type="ECO:0000313" key="4">
    <source>
        <dbReference type="EMBL" id="SHH10719.1"/>
    </source>
</evidence>
<evidence type="ECO:0000259" key="3">
    <source>
        <dbReference type="Pfam" id="PF18152"/>
    </source>
</evidence>
<dbReference type="SUPFAM" id="SSF51569">
    <property type="entry name" value="Aldolase"/>
    <property type="match status" value="1"/>
</dbReference>
<keyword evidence="5" id="KW-1185">Reference proteome</keyword>
<dbReference type="RefSeq" id="WP_073092812.1">
    <property type="nucleotide sequence ID" value="NZ_FQWY01000031.1"/>
</dbReference>
<protein>
    <submittedName>
        <fullName evidence="4">3-deoxy-D-arabinoheptulosonate-7-phosphate synthase</fullName>
    </submittedName>
</protein>
<dbReference type="Proteomes" id="UP000242329">
    <property type="component" value="Unassembled WGS sequence"/>
</dbReference>
<evidence type="ECO:0000313" key="5">
    <source>
        <dbReference type="Proteomes" id="UP000242329"/>
    </source>
</evidence>
<sequence>MIIVMKKNASAEQIEAVVEKLQEKGFKAHLSEGVERTIIGAIGERTQAIMDYFTRQPGVEKVVPILQPFKLTSREFQPEPTCIKVGDAVIGDGSLTIIAGPCAVEGREAFLEVAQAVKEAGATMLRGGAFKPRTSPYSFQGLEREGLEILAEARELTGLPVVTEVMDPRMIDIVAQYVDILQVGARNMQNFFLLRELGKVDKPVLLKRGLSSTIEEWIMAAEYIISSGNSQVIMCERGIRTFEKYTRNTLDLSAVPLIKQLTHLPVIVDPSHGTGKWELVEPMAAAAVGAGCDGIMVEVHQNPSEALSDGPQSLTPDNFASMVKKVKMLHQAMQKIS</sequence>
<dbReference type="GO" id="GO:0016832">
    <property type="term" value="F:aldehyde-lyase activity"/>
    <property type="evidence" value="ECO:0007669"/>
    <property type="project" value="InterPro"/>
</dbReference>
<keyword evidence="1" id="KW-0808">Transferase</keyword>
<dbReference type="NCBIfam" id="TIGR01361">
    <property type="entry name" value="DAHP_synth_Bsub"/>
    <property type="match status" value="1"/>
</dbReference>
<dbReference type="GO" id="GO:0009073">
    <property type="term" value="P:aromatic amino acid family biosynthetic process"/>
    <property type="evidence" value="ECO:0007669"/>
    <property type="project" value="InterPro"/>
</dbReference>
<dbReference type="PANTHER" id="PTHR43018">
    <property type="entry name" value="PHOSPHO-2-DEHYDRO-3-DEOXYHEPTONATE ALDOLASE"/>
    <property type="match status" value="1"/>
</dbReference>
<dbReference type="STRING" id="1123382.SAMN02745221_01698"/>
<dbReference type="InterPro" id="IPR013785">
    <property type="entry name" value="Aldolase_TIM"/>
</dbReference>
<dbReference type="GO" id="GO:0016740">
    <property type="term" value="F:transferase activity"/>
    <property type="evidence" value="ECO:0007669"/>
    <property type="project" value="UniProtKB-KW"/>
</dbReference>
<evidence type="ECO:0000259" key="2">
    <source>
        <dbReference type="Pfam" id="PF00793"/>
    </source>
</evidence>
<gene>
    <name evidence="4" type="ORF">SAMN02745221_01698</name>
</gene>
<dbReference type="Gene3D" id="3.20.20.70">
    <property type="entry name" value="Aldolase class I"/>
    <property type="match status" value="1"/>
</dbReference>
<feature type="domain" description="DAHP synthetase I/KDSA" evidence="2">
    <location>
        <begin position="87"/>
        <end position="333"/>
    </location>
</feature>
<feature type="domain" description="DAHP synthase ferredoxin-like" evidence="3">
    <location>
        <begin position="1"/>
        <end position="67"/>
    </location>
</feature>
<dbReference type="NCBIfam" id="NF009239">
    <property type="entry name" value="PRK12595.1"/>
    <property type="match status" value="1"/>
</dbReference>
<dbReference type="Pfam" id="PF00793">
    <property type="entry name" value="DAHP_synth_1"/>
    <property type="match status" value="1"/>
</dbReference>
<dbReference type="AlphaFoldDB" id="A0A1M5QAF8"/>
<dbReference type="InterPro" id="IPR041071">
    <property type="entry name" value="DAHP_snth_FXD"/>
</dbReference>
<name>A0A1M5QAF8_9FIRM</name>
<dbReference type="InterPro" id="IPR006268">
    <property type="entry name" value="DAHP_syn_2"/>
</dbReference>
<dbReference type="NCBIfam" id="NF006421">
    <property type="entry name" value="PRK08673.1"/>
    <property type="match status" value="1"/>
</dbReference>
<reference evidence="5" key="1">
    <citation type="submission" date="2016-11" db="EMBL/GenBank/DDBJ databases">
        <authorList>
            <person name="Varghese N."/>
            <person name="Submissions S."/>
        </authorList>
    </citation>
    <scope>NUCLEOTIDE SEQUENCE [LARGE SCALE GENOMIC DNA]</scope>
    <source>
        <strain evidence="5">DSM 11003</strain>
    </source>
</reference>
<dbReference type="InterPro" id="IPR006218">
    <property type="entry name" value="DAHP1/KDSA"/>
</dbReference>
<dbReference type="PANTHER" id="PTHR43018:SF2">
    <property type="entry name" value="PHOSPHO-2-DEHYDRO-3-DEOXYHEPTONATE ALDOLASE"/>
    <property type="match status" value="1"/>
</dbReference>
<dbReference type="Gene3D" id="3.30.70.1140">
    <property type="entry name" value="Phospho-2-dehydro-3-deoxyheptonate aldolase, domain 1"/>
    <property type="match status" value="1"/>
</dbReference>
<dbReference type="OrthoDB" id="9780456at2"/>
<proteinExistence type="predicted"/>